<keyword evidence="1" id="KW-0732">Signal</keyword>
<sequence length="50" mass="5732">MLLLVLLEFSTYFLFPCHANLSLFSPLSLSHLKAASVVTLEDLSERFNRF</sequence>
<evidence type="ECO:0000313" key="3">
    <source>
        <dbReference type="Proteomes" id="UP000323597"/>
    </source>
</evidence>
<feature type="signal peptide" evidence="1">
    <location>
        <begin position="1"/>
        <end position="19"/>
    </location>
</feature>
<name>A0A5D2Y690_GOSMU</name>
<dbReference type="EMBL" id="CM017643">
    <property type="protein sequence ID" value="TYJ21797.1"/>
    <property type="molecule type" value="Genomic_DNA"/>
</dbReference>
<feature type="chain" id="PRO_5022880232" evidence="1">
    <location>
        <begin position="20"/>
        <end position="50"/>
    </location>
</feature>
<reference evidence="2 3" key="1">
    <citation type="submission" date="2019-07" db="EMBL/GenBank/DDBJ databases">
        <title>WGS assembly of Gossypium mustelinum.</title>
        <authorList>
            <person name="Chen Z.J."/>
            <person name="Sreedasyam A."/>
            <person name="Ando A."/>
            <person name="Song Q."/>
            <person name="De L."/>
            <person name="Hulse-Kemp A."/>
            <person name="Ding M."/>
            <person name="Ye W."/>
            <person name="Kirkbride R."/>
            <person name="Jenkins J."/>
            <person name="Plott C."/>
            <person name="Lovell J."/>
            <person name="Lin Y.-M."/>
            <person name="Vaughn R."/>
            <person name="Liu B."/>
            <person name="Li W."/>
            <person name="Simpson S."/>
            <person name="Scheffler B."/>
            <person name="Saski C."/>
            <person name="Grover C."/>
            <person name="Hu G."/>
            <person name="Conover J."/>
            <person name="Carlson J."/>
            <person name="Shu S."/>
            <person name="Boston L."/>
            <person name="Williams M."/>
            <person name="Peterson D."/>
            <person name="Mcgee K."/>
            <person name="Jones D."/>
            <person name="Wendel J."/>
            <person name="Stelly D."/>
            <person name="Grimwood J."/>
            <person name="Schmutz J."/>
        </authorList>
    </citation>
    <scope>NUCLEOTIDE SEQUENCE [LARGE SCALE GENOMIC DNA]</scope>
    <source>
        <strain evidence="2">1408120.09</strain>
    </source>
</reference>
<protein>
    <submittedName>
        <fullName evidence="2">Uncharacterized protein</fullName>
    </submittedName>
</protein>
<organism evidence="2 3">
    <name type="scientific">Gossypium mustelinum</name>
    <name type="common">Cotton</name>
    <name type="synonym">Gossypium caicoense</name>
    <dbReference type="NCBI Taxonomy" id="34275"/>
    <lineage>
        <taxon>Eukaryota</taxon>
        <taxon>Viridiplantae</taxon>
        <taxon>Streptophyta</taxon>
        <taxon>Embryophyta</taxon>
        <taxon>Tracheophyta</taxon>
        <taxon>Spermatophyta</taxon>
        <taxon>Magnoliopsida</taxon>
        <taxon>eudicotyledons</taxon>
        <taxon>Gunneridae</taxon>
        <taxon>Pentapetalae</taxon>
        <taxon>rosids</taxon>
        <taxon>malvids</taxon>
        <taxon>Malvales</taxon>
        <taxon>Malvaceae</taxon>
        <taxon>Malvoideae</taxon>
        <taxon>Gossypium</taxon>
    </lineage>
</organism>
<evidence type="ECO:0000313" key="2">
    <source>
        <dbReference type="EMBL" id="TYJ21797.1"/>
    </source>
</evidence>
<dbReference type="Proteomes" id="UP000323597">
    <property type="component" value="Chromosome A08"/>
</dbReference>
<accession>A0A5D2Y690</accession>
<evidence type="ECO:0000256" key="1">
    <source>
        <dbReference type="SAM" id="SignalP"/>
    </source>
</evidence>
<keyword evidence="3" id="KW-1185">Reference proteome</keyword>
<dbReference type="AlphaFoldDB" id="A0A5D2Y690"/>
<proteinExistence type="predicted"/>
<gene>
    <name evidence="2" type="ORF">E1A91_A08G086300v1</name>
</gene>